<dbReference type="EMBL" id="JACCCC010000001">
    <property type="protein sequence ID" value="NYE45694.1"/>
    <property type="molecule type" value="Genomic_DNA"/>
</dbReference>
<feature type="domain" description="Peptidase S1" evidence="11">
    <location>
        <begin position="230"/>
        <end position="387"/>
    </location>
</feature>
<dbReference type="GO" id="GO:0006508">
    <property type="term" value="P:proteolysis"/>
    <property type="evidence" value="ECO:0007669"/>
    <property type="project" value="UniProtKB-KW"/>
</dbReference>
<comment type="caution">
    <text evidence="13">The sequence shown here is derived from an EMBL/GenBank/DDBJ whole genome shotgun (WGS) entry which is preliminary data.</text>
</comment>
<feature type="active site" description="Charge relay system" evidence="8">
    <location>
        <position position="269"/>
    </location>
</feature>
<feature type="region of interest" description="Disordered" evidence="10">
    <location>
        <begin position="348"/>
        <end position="367"/>
    </location>
</feature>
<dbReference type="SUPFAM" id="SSF50494">
    <property type="entry name" value="Trypsin-like serine proteases"/>
    <property type="match status" value="1"/>
</dbReference>
<evidence type="ECO:0000259" key="11">
    <source>
        <dbReference type="Pfam" id="PF00089"/>
    </source>
</evidence>
<name>A0A852TU92_9ACTN</name>
<dbReference type="EC" id="3.4.21.-" evidence="13"/>
<keyword evidence="2" id="KW-0645">Protease</keyword>
<dbReference type="Pfam" id="PF00089">
    <property type="entry name" value="Trypsin"/>
    <property type="match status" value="1"/>
</dbReference>
<keyword evidence="6" id="KW-0865">Zymogen</keyword>
<evidence type="ECO:0000256" key="4">
    <source>
        <dbReference type="ARBA" id="ARBA00022801"/>
    </source>
</evidence>
<dbReference type="PIRSF" id="PIRSF001134">
    <property type="entry name" value="Streptogrisin"/>
    <property type="match status" value="1"/>
</dbReference>
<keyword evidence="4 13" id="KW-0378">Hydrolase</keyword>
<feature type="active site" description="Charge relay system" evidence="8">
    <location>
        <position position="241"/>
    </location>
</feature>
<dbReference type="RefSeq" id="WP_179641869.1">
    <property type="nucleotide sequence ID" value="NZ_BAAAYY010000002.1"/>
</dbReference>
<dbReference type="InterPro" id="IPR037295">
    <property type="entry name" value="Alpha-lytic_protease_prodomain"/>
</dbReference>
<dbReference type="GO" id="GO:0005576">
    <property type="term" value="C:extracellular region"/>
    <property type="evidence" value="ECO:0007669"/>
    <property type="project" value="InterPro"/>
</dbReference>
<dbReference type="InterPro" id="IPR001316">
    <property type="entry name" value="Pept_S1A_streptogrisin"/>
</dbReference>
<dbReference type="PRINTS" id="PR00861">
    <property type="entry name" value="ALYTICPTASE"/>
</dbReference>
<evidence type="ECO:0000256" key="7">
    <source>
        <dbReference type="ARBA" id="ARBA00023157"/>
    </source>
</evidence>
<dbReference type="InterPro" id="IPR009003">
    <property type="entry name" value="Peptidase_S1_PA"/>
</dbReference>
<dbReference type="SUPFAM" id="SSF54806">
    <property type="entry name" value="Alpha-lytic protease prodomain"/>
    <property type="match status" value="1"/>
</dbReference>
<dbReference type="AlphaFoldDB" id="A0A852TU92"/>
<feature type="active site" description="Charge relay system" evidence="8">
    <location>
        <position position="350"/>
    </location>
</feature>
<comment type="similarity">
    <text evidence="1">Belongs to the peptidase S1 family.</text>
</comment>
<accession>A0A852TU92</accession>
<dbReference type="Gene3D" id="3.30.300.50">
    <property type="match status" value="2"/>
</dbReference>
<organism evidence="13 14">
    <name type="scientific">Spinactinospora alkalitolerans</name>
    <dbReference type="NCBI Taxonomy" id="687207"/>
    <lineage>
        <taxon>Bacteria</taxon>
        <taxon>Bacillati</taxon>
        <taxon>Actinomycetota</taxon>
        <taxon>Actinomycetes</taxon>
        <taxon>Streptosporangiales</taxon>
        <taxon>Nocardiopsidaceae</taxon>
        <taxon>Spinactinospora</taxon>
    </lineage>
</organism>
<dbReference type="GO" id="GO:0004252">
    <property type="term" value="F:serine-type endopeptidase activity"/>
    <property type="evidence" value="ECO:0007669"/>
    <property type="project" value="InterPro"/>
</dbReference>
<feature type="disulfide bond" evidence="9">
    <location>
        <begin position="344"/>
        <end position="371"/>
    </location>
</feature>
<dbReference type="Proteomes" id="UP000589036">
    <property type="component" value="Unassembled WGS sequence"/>
</dbReference>
<dbReference type="InterPro" id="IPR004236">
    <property type="entry name" value="Pept_S1_alpha_lytic"/>
</dbReference>
<dbReference type="Pfam" id="PF02983">
    <property type="entry name" value="Pro_Al_protease"/>
    <property type="match status" value="1"/>
</dbReference>
<evidence type="ECO:0000256" key="5">
    <source>
        <dbReference type="ARBA" id="ARBA00022825"/>
    </source>
</evidence>
<evidence type="ECO:0000256" key="8">
    <source>
        <dbReference type="PIRSR" id="PIRSR001134-1"/>
    </source>
</evidence>
<dbReference type="InterPro" id="IPR001254">
    <property type="entry name" value="Trypsin_dom"/>
</dbReference>
<feature type="disulfide bond" evidence="9">
    <location>
        <begin position="308"/>
        <end position="318"/>
    </location>
</feature>
<feature type="disulfide bond" evidence="9">
    <location>
        <begin position="226"/>
        <end position="242"/>
    </location>
</feature>
<proteinExistence type="inferred from homology"/>
<feature type="domain" description="Peptidase S1A alpha-lytic prodomain" evidence="12">
    <location>
        <begin position="139"/>
        <end position="193"/>
    </location>
</feature>
<dbReference type="Gene3D" id="2.40.10.10">
    <property type="entry name" value="Trypsin-like serine proteases"/>
    <property type="match status" value="2"/>
</dbReference>
<evidence type="ECO:0000256" key="3">
    <source>
        <dbReference type="ARBA" id="ARBA00022729"/>
    </source>
</evidence>
<dbReference type="InterPro" id="IPR035070">
    <property type="entry name" value="Streptogrisin_prodomain"/>
</dbReference>
<evidence type="ECO:0000256" key="10">
    <source>
        <dbReference type="SAM" id="MobiDB-lite"/>
    </source>
</evidence>
<gene>
    <name evidence="13" type="ORF">HDA32_000814</name>
</gene>
<dbReference type="InterPro" id="IPR043504">
    <property type="entry name" value="Peptidase_S1_PA_chymotrypsin"/>
</dbReference>
<evidence type="ECO:0000256" key="1">
    <source>
        <dbReference type="ARBA" id="ARBA00007664"/>
    </source>
</evidence>
<evidence type="ECO:0000259" key="12">
    <source>
        <dbReference type="Pfam" id="PF02983"/>
    </source>
</evidence>
<evidence type="ECO:0000256" key="6">
    <source>
        <dbReference type="ARBA" id="ARBA00023145"/>
    </source>
</evidence>
<keyword evidence="7 9" id="KW-1015">Disulfide bond</keyword>
<keyword evidence="14" id="KW-1185">Reference proteome</keyword>
<evidence type="ECO:0000313" key="14">
    <source>
        <dbReference type="Proteomes" id="UP000589036"/>
    </source>
</evidence>
<evidence type="ECO:0000256" key="9">
    <source>
        <dbReference type="PIRSR" id="PIRSR001134-2"/>
    </source>
</evidence>
<evidence type="ECO:0000256" key="2">
    <source>
        <dbReference type="ARBA" id="ARBA00022670"/>
    </source>
</evidence>
<keyword evidence="5" id="KW-0720">Serine protease</keyword>
<sequence>MKQRRKKPAARFALGGATAAFGLVAVAVAAPLVSSGSDLADASLASAETGAGDGASERLSAMQRDLGLSSPAEAERLLAQEQDARVLESELRESLGEAFGGSTFDGETGELIVSVTDEGAVDEVREAGADPRVVTYGEETLDGVVADLNAHAPDSEQGVTGWYVDTADDSVVITVEEGESPAAEKLMADAGVSGGAVRVEESSEQPRLFADIVGGDPYFIGGTGRCSIGFAVEGGFVTAGHCGPEGTSAQSEDGSGTGTVADSVFPGSDMGFVQVDGGWNPTPTVNDYQGGTITITGSQEAGPGDSVCRSGSTTGVFCGIIESENQTVVYPEGSVSGLTRTDVCAEPGDSGGSWYSGDQAQGVTSGGSGNCTTGGVTFFQPVNPILDRFGLTLVTG</sequence>
<reference evidence="13 14" key="1">
    <citation type="submission" date="2020-07" db="EMBL/GenBank/DDBJ databases">
        <title>Sequencing the genomes of 1000 actinobacteria strains.</title>
        <authorList>
            <person name="Klenk H.-P."/>
        </authorList>
    </citation>
    <scope>NUCLEOTIDE SEQUENCE [LARGE SCALE GENOMIC DNA]</scope>
    <source>
        <strain evidence="13 14">CXB654</strain>
    </source>
</reference>
<dbReference type="CDD" id="cd21112">
    <property type="entry name" value="alphaLP-like"/>
    <property type="match status" value="1"/>
</dbReference>
<evidence type="ECO:0000313" key="13">
    <source>
        <dbReference type="EMBL" id="NYE45694.1"/>
    </source>
</evidence>
<keyword evidence="3" id="KW-0732">Signal</keyword>
<protein>
    <submittedName>
        <fullName evidence="13">Streptogrisin C</fullName>
        <ecNumber evidence="13">3.4.21.-</ecNumber>
    </submittedName>
</protein>